<dbReference type="Proteomes" id="UP000008281">
    <property type="component" value="Unassembled WGS sequence"/>
</dbReference>
<accession>E3NGI1</accession>
<keyword evidence="2" id="KW-1185">Reference proteome</keyword>
<dbReference type="HOGENOM" id="CLU_2924822_0_0_1"/>
<protein>
    <submittedName>
        <fullName evidence="1">Uncharacterized protein</fullName>
    </submittedName>
</protein>
<dbReference type="EMBL" id="DS268654">
    <property type="protein sequence ID" value="EFO97088.1"/>
    <property type="molecule type" value="Genomic_DNA"/>
</dbReference>
<reference evidence="1" key="1">
    <citation type="submission" date="2007-07" db="EMBL/GenBank/DDBJ databases">
        <title>PCAP assembly of the Caenorhabditis remanei genome.</title>
        <authorList>
            <consortium name="The Caenorhabditis remanei Sequencing Consortium"/>
            <person name="Wilson R.K."/>
        </authorList>
    </citation>
    <scope>NUCLEOTIDE SEQUENCE [LARGE SCALE GENOMIC DNA]</scope>
    <source>
        <strain evidence="1">PB4641</strain>
    </source>
</reference>
<dbReference type="AlphaFoldDB" id="E3NGI1"/>
<name>E3NGI1_CAERE</name>
<organism evidence="2">
    <name type="scientific">Caenorhabditis remanei</name>
    <name type="common">Caenorhabditis vulgaris</name>
    <dbReference type="NCBI Taxonomy" id="31234"/>
    <lineage>
        <taxon>Eukaryota</taxon>
        <taxon>Metazoa</taxon>
        <taxon>Ecdysozoa</taxon>
        <taxon>Nematoda</taxon>
        <taxon>Chromadorea</taxon>
        <taxon>Rhabditida</taxon>
        <taxon>Rhabditina</taxon>
        <taxon>Rhabditomorpha</taxon>
        <taxon>Rhabditoidea</taxon>
        <taxon>Rhabditidae</taxon>
        <taxon>Peloderinae</taxon>
        <taxon>Caenorhabditis</taxon>
    </lineage>
</organism>
<evidence type="ECO:0000313" key="2">
    <source>
        <dbReference type="Proteomes" id="UP000008281"/>
    </source>
</evidence>
<evidence type="ECO:0000313" key="1">
    <source>
        <dbReference type="EMBL" id="EFO97088.1"/>
    </source>
</evidence>
<gene>
    <name evidence="1" type="ORF">CRE_31511</name>
</gene>
<sequence length="61" mass="7268">MEPHPNVSQMGSFSGIADFPPTIHFWENPQMVFASKQERSLWLYEFAERPDRTEKRTVEKR</sequence>
<proteinExistence type="predicted"/>
<dbReference type="InParanoid" id="E3NGI1"/>